<keyword evidence="5" id="KW-0862">Zinc</keyword>
<dbReference type="NCBIfam" id="TIGR00357">
    <property type="entry name" value="peptide-methionine (R)-S-oxide reductase MsrB"/>
    <property type="match status" value="1"/>
</dbReference>
<dbReference type="OrthoDB" id="44061at2759"/>
<name>A0A5A8CQ35_CAFRO</name>
<evidence type="ECO:0000259" key="6">
    <source>
        <dbReference type="PROSITE" id="PS51790"/>
    </source>
</evidence>
<proteinExistence type="inferred from homology"/>
<dbReference type="Proteomes" id="UP000324907">
    <property type="component" value="Unassembled WGS sequence"/>
</dbReference>
<dbReference type="EC" id="1.8.4.12" evidence="2 5"/>
<dbReference type="SUPFAM" id="SSF51316">
    <property type="entry name" value="Mss4-like"/>
    <property type="match status" value="1"/>
</dbReference>
<dbReference type="GO" id="GO:0005737">
    <property type="term" value="C:cytoplasm"/>
    <property type="evidence" value="ECO:0007669"/>
    <property type="project" value="TreeGrafter"/>
</dbReference>
<gene>
    <name evidence="9" type="ORF">FNF27_04894</name>
    <name evidence="7" type="ORF">FNF28_06792</name>
    <name evidence="8" type="ORF">FNF31_04098</name>
</gene>
<dbReference type="GO" id="GO:0030091">
    <property type="term" value="P:protein repair"/>
    <property type="evidence" value="ECO:0007669"/>
    <property type="project" value="InterPro"/>
</dbReference>
<dbReference type="PROSITE" id="PS51790">
    <property type="entry name" value="MSRB"/>
    <property type="match status" value="1"/>
</dbReference>
<dbReference type="EMBL" id="VLTL01000187">
    <property type="protein sequence ID" value="KAA0154829.1"/>
    <property type="molecule type" value="Genomic_DNA"/>
</dbReference>
<evidence type="ECO:0000256" key="1">
    <source>
        <dbReference type="ARBA" id="ARBA00007174"/>
    </source>
</evidence>
<dbReference type="Pfam" id="PF01641">
    <property type="entry name" value="SelR"/>
    <property type="match status" value="1"/>
</dbReference>
<dbReference type="Proteomes" id="UP000325113">
    <property type="component" value="Unassembled WGS sequence"/>
</dbReference>
<dbReference type="InterPro" id="IPR002579">
    <property type="entry name" value="Met_Sox_Rdtase_MsrB_dom"/>
</dbReference>
<dbReference type="PANTHER" id="PTHR10173:SF52">
    <property type="entry name" value="METHIONINE-R-SULFOXIDE REDUCTASE B1"/>
    <property type="match status" value="1"/>
</dbReference>
<evidence type="ECO:0000313" key="8">
    <source>
        <dbReference type="EMBL" id="KAA0160840.1"/>
    </source>
</evidence>
<dbReference type="PANTHER" id="PTHR10173">
    <property type="entry name" value="METHIONINE SULFOXIDE REDUCTASE"/>
    <property type="match status" value="1"/>
</dbReference>
<dbReference type="EMBL" id="VLTO01000031">
    <property type="protein sequence ID" value="KAA0173558.1"/>
    <property type="molecule type" value="Genomic_DNA"/>
</dbReference>
<dbReference type="GO" id="GO:0046872">
    <property type="term" value="F:metal ion binding"/>
    <property type="evidence" value="ECO:0007669"/>
    <property type="project" value="UniProtKB-KW"/>
</dbReference>
<evidence type="ECO:0000313" key="9">
    <source>
        <dbReference type="EMBL" id="KAA0173558.1"/>
    </source>
</evidence>
<dbReference type="EMBL" id="VLTM01000040">
    <property type="protein sequence ID" value="KAA0160840.1"/>
    <property type="molecule type" value="Genomic_DNA"/>
</dbReference>
<accession>A0A5A8CQ35</accession>
<evidence type="ECO:0000313" key="11">
    <source>
        <dbReference type="Proteomes" id="UP000324907"/>
    </source>
</evidence>
<keyword evidence="5" id="KW-0479">Metal-binding</keyword>
<dbReference type="Proteomes" id="UP000322899">
    <property type="component" value="Unassembled WGS sequence"/>
</dbReference>
<dbReference type="GO" id="GO:0006979">
    <property type="term" value="P:response to oxidative stress"/>
    <property type="evidence" value="ECO:0007669"/>
    <property type="project" value="InterPro"/>
</dbReference>
<sequence>MAAASGATKISKAGFDVTPMSTADLEAAKARLSDMEQHVNFKHGTERAFTGATWNEKRKGTYVSAVSGVPLFRSDTKFDSGTGWPSFFAPIDPEHVKEVRDVSHGMVRVEVLDAKSGAHLGHRFDDGPAPTGQRYCMNSASLRFIPDGEELPVKPAKADE</sequence>
<comment type="caution">
    <text evidence="7">The sequence shown here is derived from an EMBL/GenBank/DDBJ whole genome shotgun (WGS) entry which is preliminary data.</text>
</comment>
<evidence type="ECO:0000256" key="5">
    <source>
        <dbReference type="RuleBase" id="RU365044"/>
    </source>
</evidence>
<comment type="cofactor">
    <cofactor evidence="5">
        <name>Zn(2+)</name>
        <dbReference type="ChEBI" id="CHEBI:29105"/>
    </cofactor>
    <text evidence="5">Binds 1 zinc ion per subunit.</text>
</comment>
<comment type="similarity">
    <text evidence="1 5">Belongs to the MsrB Met sulfoxide reductase family.</text>
</comment>
<evidence type="ECO:0000256" key="4">
    <source>
        <dbReference type="ARBA" id="ARBA00048488"/>
    </source>
</evidence>
<evidence type="ECO:0000313" key="12">
    <source>
        <dbReference type="Proteomes" id="UP000325113"/>
    </source>
</evidence>
<dbReference type="InterPro" id="IPR011057">
    <property type="entry name" value="Mss4-like_sf"/>
</dbReference>
<evidence type="ECO:0000313" key="10">
    <source>
        <dbReference type="Proteomes" id="UP000322899"/>
    </source>
</evidence>
<feature type="domain" description="MsrB" evidence="6">
    <location>
        <begin position="25"/>
        <end position="147"/>
    </location>
</feature>
<dbReference type="GO" id="GO:0033743">
    <property type="term" value="F:peptide-methionine (R)-S-oxide reductase activity"/>
    <property type="evidence" value="ECO:0007669"/>
    <property type="project" value="UniProtKB-EC"/>
</dbReference>
<protein>
    <recommendedName>
        <fullName evidence="2 5">Peptide-methionine (R)-S-oxide reductase</fullName>
        <ecNumber evidence="2 5">1.8.4.12</ecNumber>
    </recommendedName>
</protein>
<organism evidence="7 11">
    <name type="scientific">Cafeteria roenbergensis</name>
    <name type="common">Marine flagellate</name>
    <dbReference type="NCBI Taxonomy" id="33653"/>
    <lineage>
        <taxon>Eukaryota</taxon>
        <taxon>Sar</taxon>
        <taxon>Stramenopiles</taxon>
        <taxon>Bigyra</taxon>
        <taxon>Opalozoa</taxon>
        <taxon>Bicosoecida</taxon>
        <taxon>Cafeteriaceae</taxon>
        <taxon>Cafeteria</taxon>
    </lineage>
</organism>
<comment type="catalytic activity">
    <reaction evidence="4 5">
        <text>L-methionyl-[protein] + [thioredoxin]-disulfide + H2O = L-methionyl-(R)-S-oxide-[protein] + [thioredoxin]-dithiol</text>
        <dbReference type="Rhea" id="RHEA:24164"/>
        <dbReference type="Rhea" id="RHEA-COMP:10698"/>
        <dbReference type="Rhea" id="RHEA-COMP:10700"/>
        <dbReference type="Rhea" id="RHEA-COMP:12313"/>
        <dbReference type="Rhea" id="RHEA-COMP:12314"/>
        <dbReference type="ChEBI" id="CHEBI:15377"/>
        <dbReference type="ChEBI" id="CHEBI:16044"/>
        <dbReference type="ChEBI" id="CHEBI:29950"/>
        <dbReference type="ChEBI" id="CHEBI:45764"/>
        <dbReference type="ChEBI" id="CHEBI:50058"/>
        <dbReference type="EC" id="1.8.4.12"/>
    </reaction>
</comment>
<keyword evidence="3 5" id="KW-0560">Oxidoreductase</keyword>
<evidence type="ECO:0000256" key="2">
    <source>
        <dbReference type="ARBA" id="ARBA00012499"/>
    </source>
</evidence>
<dbReference type="Gene3D" id="2.170.150.20">
    <property type="entry name" value="Peptide methionine sulfoxide reductase"/>
    <property type="match status" value="1"/>
</dbReference>
<dbReference type="InterPro" id="IPR028427">
    <property type="entry name" value="Met_Sox_Rdtase_MsrB"/>
</dbReference>
<evidence type="ECO:0000256" key="3">
    <source>
        <dbReference type="ARBA" id="ARBA00023002"/>
    </source>
</evidence>
<reference evidence="10 11" key="1">
    <citation type="submission" date="2019-07" db="EMBL/GenBank/DDBJ databases">
        <title>Genomes of Cafeteria roenbergensis.</title>
        <authorList>
            <person name="Fischer M.G."/>
            <person name="Hackl T."/>
            <person name="Roman M."/>
        </authorList>
    </citation>
    <scope>NUCLEOTIDE SEQUENCE [LARGE SCALE GENOMIC DNA]</scope>
    <source>
        <strain evidence="8 12">Cflag</strain>
        <strain evidence="9 10">E4-10P</strain>
        <strain evidence="7 11">RCC970-E3</strain>
    </source>
</reference>
<dbReference type="AlphaFoldDB" id="A0A5A8CQ35"/>
<evidence type="ECO:0000313" key="7">
    <source>
        <dbReference type="EMBL" id="KAA0154829.1"/>
    </source>
</evidence>